<evidence type="ECO:0000313" key="2">
    <source>
        <dbReference type="Proteomes" id="UP001054945"/>
    </source>
</evidence>
<reference evidence="1 2" key="1">
    <citation type="submission" date="2021-06" db="EMBL/GenBank/DDBJ databases">
        <title>Caerostris extrusa draft genome.</title>
        <authorList>
            <person name="Kono N."/>
            <person name="Arakawa K."/>
        </authorList>
    </citation>
    <scope>NUCLEOTIDE SEQUENCE [LARGE SCALE GENOMIC DNA]</scope>
</reference>
<sequence>MCLTKLAINICKQQEIGSLIQRMPFLQTLEERERYRETFGWKRIEQLSVDIISDLSIPEKFKFRIFHAIWPICMEINLVTRHYFKFLFCGPPLTDIDLQNKLEWTSYGTAHLVRTAKVFIRDEVLNVNERYRLACYYCLEDDIPEIWAKVVENYDASLDFESQPRSLWLDQMTLYWAAMRKRNQSAQICFHTKTSSFMLLIIV</sequence>
<keyword evidence="2" id="KW-1185">Reference proteome</keyword>
<dbReference type="Proteomes" id="UP001054945">
    <property type="component" value="Unassembled WGS sequence"/>
</dbReference>
<evidence type="ECO:0000313" key="1">
    <source>
        <dbReference type="EMBL" id="GIX83533.1"/>
    </source>
</evidence>
<comment type="caution">
    <text evidence="1">The sequence shown here is derived from an EMBL/GenBank/DDBJ whole genome shotgun (WGS) entry which is preliminary data.</text>
</comment>
<organism evidence="1 2">
    <name type="scientific">Caerostris extrusa</name>
    <name type="common">Bark spider</name>
    <name type="synonym">Caerostris bankana</name>
    <dbReference type="NCBI Taxonomy" id="172846"/>
    <lineage>
        <taxon>Eukaryota</taxon>
        <taxon>Metazoa</taxon>
        <taxon>Ecdysozoa</taxon>
        <taxon>Arthropoda</taxon>
        <taxon>Chelicerata</taxon>
        <taxon>Arachnida</taxon>
        <taxon>Araneae</taxon>
        <taxon>Araneomorphae</taxon>
        <taxon>Entelegynae</taxon>
        <taxon>Araneoidea</taxon>
        <taxon>Araneidae</taxon>
        <taxon>Caerostris</taxon>
    </lineage>
</organism>
<dbReference type="EMBL" id="BPLR01020873">
    <property type="protein sequence ID" value="GIX83533.1"/>
    <property type="molecule type" value="Genomic_DNA"/>
</dbReference>
<dbReference type="AlphaFoldDB" id="A0AAV4NFU3"/>
<gene>
    <name evidence="1" type="primary">Wcon_00664</name>
    <name evidence="1" type="ORF">CEXT_770691</name>
</gene>
<proteinExistence type="predicted"/>
<protein>
    <submittedName>
        <fullName evidence="1">Uncharacterized protein</fullName>
    </submittedName>
</protein>
<name>A0AAV4NFU3_CAEEX</name>
<accession>A0AAV4NFU3</accession>